<evidence type="ECO:0000313" key="2">
    <source>
        <dbReference type="EMBL" id="SFH13381.1"/>
    </source>
</evidence>
<keyword evidence="1" id="KW-0732">Signal</keyword>
<accession>A0A1I2XMS6</accession>
<evidence type="ECO:0000256" key="1">
    <source>
        <dbReference type="SAM" id="SignalP"/>
    </source>
</evidence>
<protein>
    <recommendedName>
        <fullName evidence="4">DUF2911 domain-containing protein</fullName>
    </recommendedName>
</protein>
<dbReference type="InterPro" id="IPR021314">
    <property type="entry name" value="DUF2911"/>
</dbReference>
<sequence>MKKLILALVLSTFGIDVNAQNTAVKFAPIDASPLDIAYYPVNVAKAKKDDTSMPIIKVLYSRPAKKGREIFGVLEQFDKVWRLGANESTEISFNKAVTVGNKKLKPGKYSLFAIPNKDKWTIIINKQTDRWGAFTYDQTKDVVRVDMPVSKLEKAIEVFSITFADSSLGANLVMAWDTTQVILPMAFKK</sequence>
<dbReference type="Proteomes" id="UP000199666">
    <property type="component" value="Unassembled WGS sequence"/>
</dbReference>
<evidence type="ECO:0008006" key="4">
    <source>
        <dbReference type="Google" id="ProtNLM"/>
    </source>
</evidence>
<dbReference type="Pfam" id="PF11138">
    <property type="entry name" value="DUF2911"/>
    <property type="match status" value="1"/>
</dbReference>
<dbReference type="OrthoDB" id="195456at2"/>
<dbReference type="EMBL" id="FOPP01000005">
    <property type="protein sequence ID" value="SFH13381.1"/>
    <property type="molecule type" value="Genomic_DNA"/>
</dbReference>
<keyword evidence="3" id="KW-1185">Reference proteome</keyword>
<evidence type="ECO:0000313" key="3">
    <source>
        <dbReference type="Proteomes" id="UP000199666"/>
    </source>
</evidence>
<dbReference type="STRING" id="414048.SAMN04489864_105271"/>
<organism evidence="2 3">
    <name type="scientific">Pedobacter insulae</name>
    <dbReference type="NCBI Taxonomy" id="414048"/>
    <lineage>
        <taxon>Bacteria</taxon>
        <taxon>Pseudomonadati</taxon>
        <taxon>Bacteroidota</taxon>
        <taxon>Sphingobacteriia</taxon>
        <taxon>Sphingobacteriales</taxon>
        <taxon>Sphingobacteriaceae</taxon>
        <taxon>Pedobacter</taxon>
    </lineage>
</organism>
<dbReference type="RefSeq" id="WP_090993827.1">
    <property type="nucleotide sequence ID" value="NZ_FOPP01000005.1"/>
</dbReference>
<name>A0A1I2XMS6_9SPHI</name>
<gene>
    <name evidence="2" type="ORF">SAMN04489864_105271</name>
</gene>
<reference evidence="2 3" key="1">
    <citation type="submission" date="2016-10" db="EMBL/GenBank/DDBJ databases">
        <authorList>
            <person name="de Groot N.N."/>
        </authorList>
    </citation>
    <scope>NUCLEOTIDE SEQUENCE [LARGE SCALE GENOMIC DNA]</scope>
    <source>
        <strain evidence="2 3">DSM 18684</strain>
    </source>
</reference>
<dbReference type="AlphaFoldDB" id="A0A1I2XMS6"/>
<feature type="signal peptide" evidence="1">
    <location>
        <begin position="1"/>
        <end position="19"/>
    </location>
</feature>
<proteinExistence type="predicted"/>
<feature type="chain" id="PRO_5011652811" description="DUF2911 domain-containing protein" evidence="1">
    <location>
        <begin position="20"/>
        <end position="189"/>
    </location>
</feature>